<evidence type="ECO:0000313" key="1">
    <source>
        <dbReference type="EMBL" id="GFD57534.1"/>
    </source>
</evidence>
<comment type="caution">
    <text evidence="1">The sequence shown here is derived from an EMBL/GenBank/DDBJ whole genome shotgun (WGS) entry which is preliminary data.</text>
</comment>
<dbReference type="EMBL" id="BKCJ011842067">
    <property type="protein sequence ID" value="GFD57534.1"/>
    <property type="molecule type" value="Genomic_DNA"/>
</dbReference>
<proteinExistence type="predicted"/>
<protein>
    <submittedName>
        <fullName evidence="1">Uncharacterized protein</fullName>
    </submittedName>
</protein>
<name>A0A699XM43_TANCI</name>
<dbReference type="AlphaFoldDB" id="A0A699XM43"/>
<feature type="non-terminal residue" evidence="1">
    <location>
        <position position="1"/>
    </location>
</feature>
<sequence>EDLPVHFDRQLLGVFKQLGDRRREVNVDAAFIAGDAQRDADIVLARCLGVAAGGRPDVQLAGLGLIARVVLVADRDRRQVQRLNDFA</sequence>
<organism evidence="1">
    <name type="scientific">Tanacetum cinerariifolium</name>
    <name type="common">Dalmatian daisy</name>
    <name type="synonym">Chrysanthemum cinerariifolium</name>
    <dbReference type="NCBI Taxonomy" id="118510"/>
    <lineage>
        <taxon>Eukaryota</taxon>
        <taxon>Viridiplantae</taxon>
        <taxon>Streptophyta</taxon>
        <taxon>Embryophyta</taxon>
        <taxon>Tracheophyta</taxon>
        <taxon>Spermatophyta</taxon>
        <taxon>Magnoliopsida</taxon>
        <taxon>eudicotyledons</taxon>
        <taxon>Gunneridae</taxon>
        <taxon>Pentapetalae</taxon>
        <taxon>asterids</taxon>
        <taxon>campanulids</taxon>
        <taxon>Asterales</taxon>
        <taxon>Asteraceae</taxon>
        <taxon>Asteroideae</taxon>
        <taxon>Anthemideae</taxon>
        <taxon>Anthemidinae</taxon>
        <taxon>Tanacetum</taxon>
    </lineage>
</organism>
<gene>
    <name evidence="1" type="ORF">Tci_929503</name>
</gene>
<accession>A0A699XM43</accession>
<reference evidence="1" key="1">
    <citation type="journal article" date="2019" name="Sci. Rep.">
        <title>Draft genome of Tanacetum cinerariifolium, the natural source of mosquito coil.</title>
        <authorList>
            <person name="Yamashiro T."/>
            <person name="Shiraishi A."/>
            <person name="Satake H."/>
            <person name="Nakayama K."/>
        </authorList>
    </citation>
    <scope>NUCLEOTIDE SEQUENCE</scope>
</reference>
<feature type="non-terminal residue" evidence="1">
    <location>
        <position position="87"/>
    </location>
</feature>